<evidence type="ECO:0000313" key="3">
    <source>
        <dbReference type="Proteomes" id="UP000279236"/>
    </source>
</evidence>
<name>A0A427XLJ6_9TREE</name>
<dbReference type="EMBL" id="RSCE01000009">
    <property type="protein sequence ID" value="RSH79698.1"/>
    <property type="molecule type" value="Genomic_DNA"/>
</dbReference>
<keyword evidence="3" id="KW-1185">Reference proteome</keyword>
<dbReference type="GO" id="GO:0051015">
    <property type="term" value="F:actin filament binding"/>
    <property type="evidence" value="ECO:0007669"/>
    <property type="project" value="TreeGrafter"/>
</dbReference>
<dbReference type="GeneID" id="39593893"/>
<dbReference type="RefSeq" id="XP_028474807.1">
    <property type="nucleotide sequence ID" value="XM_028624639.1"/>
</dbReference>
<dbReference type="GO" id="GO:0005856">
    <property type="term" value="C:cytoskeleton"/>
    <property type="evidence" value="ECO:0007669"/>
    <property type="project" value="TreeGrafter"/>
</dbReference>
<accession>A0A427XLJ6</accession>
<dbReference type="STRING" id="105984.A0A427XLJ6"/>
<proteinExistence type="predicted"/>
<dbReference type="OrthoDB" id="3238794at2759"/>
<feature type="domain" description="Class II aldolase/adducin N-terminal" evidence="1">
    <location>
        <begin position="36"/>
        <end position="220"/>
    </location>
</feature>
<comment type="caution">
    <text evidence="2">The sequence shown here is derived from an EMBL/GenBank/DDBJ whole genome shotgun (WGS) entry which is preliminary data.</text>
</comment>
<dbReference type="SMART" id="SM01007">
    <property type="entry name" value="Aldolase_II"/>
    <property type="match status" value="1"/>
</dbReference>
<gene>
    <name evidence="2" type="ORF">EHS24_009350</name>
</gene>
<dbReference type="InterPro" id="IPR036409">
    <property type="entry name" value="Aldolase_II/adducin_N_sf"/>
</dbReference>
<dbReference type="SUPFAM" id="SSF53639">
    <property type="entry name" value="AraD/HMP-PK domain-like"/>
    <property type="match status" value="1"/>
</dbReference>
<evidence type="ECO:0000313" key="2">
    <source>
        <dbReference type="EMBL" id="RSH79698.1"/>
    </source>
</evidence>
<dbReference type="Gene3D" id="3.40.225.10">
    <property type="entry name" value="Class II aldolase/adducin N-terminal domain"/>
    <property type="match status" value="1"/>
</dbReference>
<dbReference type="InterPro" id="IPR001303">
    <property type="entry name" value="Aldolase_II/adducin_N"/>
</dbReference>
<reference evidence="2 3" key="1">
    <citation type="submission" date="2018-11" db="EMBL/GenBank/DDBJ databases">
        <title>Genome sequence of Apiotrichum porosum DSM 27194.</title>
        <authorList>
            <person name="Aliyu H."/>
            <person name="Gorte O."/>
            <person name="Ochsenreither K."/>
        </authorList>
    </citation>
    <scope>NUCLEOTIDE SEQUENCE [LARGE SCALE GENOMIC DNA]</scope>
    <source>
        <strain evidence="2 3">DSM 27194</strain>
    </source>
</reference>
<organism evidence="2 3">
    <name type="scientific">Apiotrichum porosum</name>
    <dbReference type="NCBI Taxonomy" id="105984"/>
    <lineage>
        <taxon>Eukaryota</taxon>
        <taxon>Fungi</taxon>
        <taxon>Dikarya</taxon>
        <taxon>Basidiomycota</taxon>
        <taxon>Agaricomycotina</taxon>
        <taxon>Tremellomycetes</taxon>
        <taxon>Trichosporonales</taxon>
        <taxon>Trichosporonaceae</taxon>
        <taxon>Apiotrichum</taxon>
    </lineage>
</organism>
<dbReference type="Proteomes" id="UP000279236">
    <property type="component" value="Unassembled WGS sequence"/>
</dbReference>
<sequence>MATLTVPPVTTNTRGFRRPNPPTFTDDAIKARYQKGSLALAARIMDMNGWGVGCSIGLSARDAVNPNVVWVLPRGKPLVTIVSQDLIGVDLATGDIVDAGASGKKDYDALYVAVHLAIYNGRPDVNGIVSGHTPYGRVFSTRGEPPKILWQDSCTFYKKVNVLPFNVGLEAAKNPQAVVDALKDGKGLVMQNRGLLTCQGTIEGALAIYLRLENLTGGQTIVEAAVKGRGGELTYVGDEEAQFTQRAVGSEHHAWAMGLPSYWRITKRLGLDSYTI</sequence>
<dbReference type="PANTHER" id="PTHR10672">
    <property type="entry name" value="ADDUCIN"/>
    <property type="match status" value="1"/>
</dbReference>
<dbReference type="InterPro" id="IPR051017">
    <property type="entry name" value="Aldolase-II_Adducin_sf"/>
</dbReference>
<evidence type="ECO:0000259" key="1">
    <source>
        <dbReference type="SMART" id="SM01007"/>
    </source>
</evidence>
<protein>
    <recommendedName>
        <fullName evidence="1">Class II aldolase/adducin N-terminal domain-containing protein</fullName>
    </recommendedName>
</protein>
<dbReference type="AlphaFoldDB" id="A0A427XLJ6"/>
<dbReference type="Pfam" id="PF00596">
    <property type="entry name" value="Aldolase_II"/>
    <property type="match status" value="1"/>
</dbReference>
<dbReference type="PANTHER" id="PTHR10672:SF39">
    <property type="entry name" value="CLASS II ALDOLASE_ADDUCIN N-TERMINAL DOMAIN-CONTAINING PROTEIN"/>
    <property type="match status" value="1"/>
</dbReference>